<sequence>MVSQSSSTTTLPKPISSVNITTPRHAIASAMVGSQILSIGYEVSKLTLTWSSFGGSQHNFSVLYLQVVRPSSLPKSAMYALMNPTTSHTLSRIKSW</sequence>
<organism evidence="1 2">
    <name type="scientific">Gossypium darwinii</name>
    <name type="common">Darwin's cotton</name>
    <name type="synonym">Gossypium barbadense var. darwinii</name>
    <dbReference type="NCBI Taxonomy" id="34276"/>
    <lineage>
        <taxon>Eukaryota</taxon>
        <taxon>Viridiplantae</taxon>
        <taxon>Streptophyta</taxon>
        <taxon>Embryophyta</taxon>
        <taxon>Tracheophyta</taxon>
        <taxon>Spermatophyta</taxon>
        <taxon>Magnoliopsida</taxon>
        <taxon>eudicotyledons</taxon>
        <taxon>Gunneridae</taxon>
        <taxon>Pentapetalae</taxon>
        <taxon>rosids</taxon>
        <taxon>malvids</taxon>
        <taxon>Malvales</taxon>
        <taxon>Malvaceae</taxon>
        <taxon>Malvoideae</taxon>
        <taxon>Gossypium</taxon>
    </lineage>
</organism>
<evidence type="ECO:0000313" key="2">
    <source>
        <dbReference type="Proteomes" id="UP000323506"/>
    </source>
</evidence>
<keyword evidence="2" id="KW-1185">Reference proteome</keyword>
<proteinExistence type="predicted"/>
<evidence type="ECO:0000313" key="1">
    <source>
        <dbReference type="EMBL" id="TYG65364.1"/>
    </source>
</evidence>
<dbReference type="AlphaFoldDB" id="A0A5D2C6W9"/>
<dbReference type="EMBL" id="CM017706">
    <property type="protein sequence ID" value="TYG65364.1"/>
    <property type="molecule type" value="Genomic_DNA"/>
</dbReference>
<dbReference type="Proteomes" id="UP000323506">
    <property type="component" value="Chromosome D06"/>
</dbReference>
<gene>
    <name evidence="1" type="ORF">ES288_D06G180700v1</name>
</gene>
<name>A0A5D2C6W9_GOSDA</name>
<protein>
    <submittedName>
        <fullName evidence="1">Uncharacterized protein</fullName>
    </submittedName>
</protein>
<accession>A0A5D2C6W9</accession>
<reference evidence="1 2" key="1">
    <citation type="submission" date="2019-06" db="EMBL/GenBank/DDBJ databases">
        <title>WGS assembly of Gossypium darwinii.</title>
        <authorList>
            <person name="Chen Z.J."/>
            <person name="Sreedasyam A."/>
            <person name="Ando A."/>
            <person name="Song Q."/>
            <person name="De L."/>
            <person name="Hulse-Kemp A."/>
            <person name="Ding M."/>
            <person name="Ye W."/>
            <person name="Kirkbride R."/>
            <person name="Jenkins J."/>
            <person name="Plott C."/>
            <person name="Lovell J."/>
            <person name="Lin Y.-M."/>
            <person name="Vaughn R."/>
            <person name="Liu B."/>
            <person name="Li W."/>
            <person name="Simpson S."/>
            <person name="Scheffler B."/>
            <person name="Saski C."/>
            <person name="Grover C."/>
            <person name="Hu G."/>
            <person name="Conover J."/>
            <person name="Carlson J."/>
            <person name="Shu S."/>
            <person name="Boston L."/>
            <person name="Williams M."/>
            <person name="Peterson D."/>
            <person name="Mcgee K."/>
            <person name="Jones D."/>
            <person name="Wendel J."/>
            <person name="Stelly D."/>
            <person name="Grimwood J."/>
            <person name="Schmutz J."/>
        </authorList>
    </citation>
    <scope>NUCLEOTIDE SEQUENCE [LARGE SCALE GENOMIC DNA]</scope>
    <source>
        <strain evidence="1">1808015.09</strain>
    </source>
</reference>